<comment type="caution">
    <text evidence="2">The sequence shown here is derived from an EMBL/GenBank/DDBJ whole genome shotgun (WGS) entry which is preliminary data.</text>
</comment>
<keyword evidence="1" id="KW-0812">Transmembrane</keyword>
<feature type="transmembrane region" description="Helical" evidence="1">
    <location>
        <begin position="37"/>
        <end position="58"/>
    </location>
</feature>
<feature type="transmembrane region" description="Helical" evidence="1">
    <location>
        <begin position="100"/>
        <end position="129"/>
    </location>
</feature>
<accession>H1KW11</accession>
<reference evidence="2 3" key="1">
    <citation type="submission" date="2011-09" db="EMBL/GenBank/DDBJ databases">
        <title>The draft genome of Methylobacterium extorquens DSM 13060.</title>
        <authorList>
            <consortium name="US DOE Joint Genome Institute (JGI-PGF)"/>
            <person name="Lucas S."/>
            <person name="Han J."/>
            <person name="Lapidus A."/>
            <person name="Cheng J.-F."/>
            <person name="Goodwin L."/>
            <person name="Pitluck S."/>
            <person name="Peters L."/>
            <person name="Land M.L."/>
            <person name="Hauser L."/>
            <person name="Koskimaki J."/>
            <person name="Halonen O."/>
            <person name="Pirttila A."/>
            <person name="Frank C."/>
            <person name="Woyke T.J."/>
        </authorList>
    </citation>
    <scope>NUCLEOTIDE SEQUENCE [LARGE SCALE GENOMIC DNA]</scope>
    <source>
        <strain evidence="2 3">DSM 13060</strain>
    </source>
</reference>
<feature type="non-terminal residue" evidence="2">
    <location>
        <position position="1"/>
    </location>
</feature>
<dbReference type="EMBL" id="AGJK01000599">
    <property type="protein sequence ID" value="EHP71390.1"/>
    <property type="molecule type" value="Genomic_DNA"/>
</dbReference>
<organism evidence="2 3">
    <name type="scientific">Methylorubrum extorquens DSM 13060</name>
    <dbReference type="NCBI Taxonomy" id="882800"/>
    <lineage>
        <taxon>Bacteria</taxon>
        <taxon>Pseudomonadati</taxon>
        <taxon>Pseudomonadota</taxon>
        <taxon>Alphaproteobacteria</taxon>
        <taxon>Hyphomicrobiales</taxon>
        <taxon>Methylobacteriaceae</taxon>
        <taxon>Methylorubrum</taxon>
    </lineage>
</organism>
<sequence length="189" mass="19329">ARGLSGPRAPRLDAFGPVPMPEATAALHREERSLNRLALFGAFLGFAAFVAIRIAGLAGDMPDGPASVAALLARPLSWPDSWPNSWSTAWPTPWPAAWPLSWAMAAVPALSAAAAGGVLGLAVALLSVVRAGRAGRLPPAALAGHFILTIESSGAPFIPAALARRLNALPADAGRPLALYGLAAGEPQR</sequence>
<keyword evidence="1" id="KW-0472">Membrane</keyword>
<proteinExistence type="predicted"/>
<evidence type="ECO:0000313" key="3">
    <source>
        <dbReference type="Proteomes" id="UP000004382"/>
    </source>
</evidence>
<evidence type="ECO:0000256" key="1">
    <source>
        <dbReference type="SAM" id="Phobius"/>
    </source>
</evidence>
<dbReference type="Proteomes" id="UP000004382">
    <property type="component" value="Unassembled WGS sequence"/>
</dbReference>
<gene>
    <name evidence="2" type="ORF">MetexDRAFT_6824</name>
</gene>
<dbReference type="PATRIC" id="fig|882800.3.peg.6378"/>
<evidence type="ECO:0000313" key="2">
    <source>
        <dbReference type="EMBL" id="EHP71390.1"/>
    </source>
</evidence>
<name>H1KW11_METEX</name>
<protein>
    <submittedName>
        <fullName evidence="2">Uncharacterized protein</fullName>
    </submittedName>
</protein>
<keyword evidence="1" id="KW-1133">Transmembrane helix</keyword>
<dbReference type="AlphaFoldDB" id="H1KW11"/>